<dbReference type="PANTHER" id="PTHR11669:SF8">
    <property type="entry name" value="DNA POLYMERASE III SUBUNIT DELTA"/>
    <property type="match status" value="1"/>
</dbReference>
<dbReference type="InterPro" id="IPR027417">
    <property type="entry name" value="P-loop_NTPase"/>
</dbReference>
<dbReference type="NCBIfam" id="TIGR00678">
    <property type="entry name" value="holB"/>
    <property type="match status" value="1"/>
</dbReference>
<comment type="caution">
    <text evidence="1">The sequence shown here is derived from an EMBL/GenBank/DDBJ whole genome shotgun (WGS) entry which is preliminary data.</text>
</comment>
<name>A0A1E5IIH2_ENDTX</name>
<gene>
    <name evidence="1" type="ORF">ATZ36_05605</name>
</gene>
<dbReference type="AlphaFoldDB" id="A0A1E5IIH2"/>
<reference evidence="1 2" key="1">
    <citation type="submission" date="2015-11" db="EMBL/GenBank/DDBJ databases">
        <title>Evidence for parallel genomic evolution in an endosymbiosis of termite gut flagellates.</title>
        <authorList>
            <person name="Zheng H."/>
        </authorList>
    </citation>
    <scope>NUCLEOTIDE SEQUENCE [LARGE SCALE GENOMIC DNA]</scope>
    <source>
        <strain evidence="1 2">CET450</strain>
    </source>
</reference>
<keyword evidence="2" id="KW-1185">Reference proteome</keyword>
<dbReference type="SUPFAM" id="SSF52540">
    <property type="entry name" value="P-loop containing nucleoside triphosphate hydrolases"/>
    <property type="match status" value="1"/>
</dbReference>
<dbReference type="GO" id="GO:0006261">
    <property type="term" value="P:DNA-templated DNA replication"/>
    <property type="evidence" value="ECO:0007669"/>
    <property type="project" value="TreeGrafter"/>
</dbReference>
<dbReference type="PANTHER" id="PTHR11669">
    <property type="entry name" value="REPLICATION FACTOR C / DNA POLYMERASE III GAMMA-TAU SUBUNIT"/>
    <property type="match status" value="1"/>
</dbReference>
<protein>
    <recommendedName>
        <fullName evidence="3">DNA polymerase III subunit delta</fullName>
    </recommendedName>
</protein>
<dbReference type="InterPro" id="IPR050238">
    <property type="entry name" value="DNA_Rep/Repair_Clamp_Loader"/>
</dbReference>
<evidence type="ECO:0000313" key="2">
    <source>
        <dbReference type="Proteomes" id="UP000095237"/>
    </source>
</evidence>
<dbReference type="Proteomes" id="UP000095237">
    <property type="component" value="Unassembled WGS sequence"/>
</dbReference>
<dbReference type="InterPro" id="IPR004622">
    <property type="entry name" value="DNA_pol_HolB"/>
</dbReference>
<evidence type="ECO:0008006" key="3">
    <source>
        <dbReference type="Google" id="ProtNLM"/>
    </source>
</evidence>
<sequence length="326" mass="37001">MFENILGQQKIKKIISNQIKSGKIAHAYIFMGQDGVGKRLIAVEFAKILNCSANDFIKTDAGTCGKCISCKKIEKNIHPDLHFIDFSRQAELEEDSLEKQKTLKVETIRYMQKEVATKIHEGKWKIFIIEPAEKMNAAAANSLLKTLEEPPENTIIILIAKHKETIPQTIFSRAQTLFFQPLGQNEISSWLISNRSMDAAKAHNIAEFSEGSLENAKKFVDKNEKEEFSLWLKLKTQNFYISDILELSKNIAATGALECVDAMIAEAKKDFRIYPQRTAPALELLSASRVLLLKNVNARTVLDNLFFDLLDLKKNIETFIKQSIYD</sequence>
<accession>A0A1E5IIH2</accession>
<evidence type="ECO:0000313" key="1">
    <source>
        <dbReference type="EMBL" id="OEG70211.1"/>
    </source>
</evidence>
<dbReference type="Gene3D" id="3.40.50.300">
    <property type="entry name" value="P-loop containing nucleotide triphosphate hydrolases"/>
    <property type="match status" value="1"/>
</dbReference>
<dbReference type="EMBL" id="LNVX01000427">
    <property type="protein sequence ID" value="OEG70211.1"/>
    <property type="molecule type" value="Genomic_DNA"/>
</dbReference>
<dbReference type="GO" id="GO:0003887">
    <property type="term" value="F:DNA-directed DNA polymerase activity"/>
    <property type="evidence" value="ECO:0007669"/>
    <property type="project" value="InterPro"/>
</dbReference>
<organism evidence="1 2">
    <name type="scientific">Endomicrobium trichonymphae</name>
    <dbReference type="NCBI Taxonomy" id="1408204"/>
    <lineage>
        <taxon>Bacteria</taxon>
        <taxon>Pseudomonadati</taxon>
        <taxon>Elusimicrobiota</taxon>
        <taxon>Endomicrobiia</taxon>
        <taxon>Endomicrobiales</taxon>
        <taxon>Endomicrobiaceae</taxon>
        <taxon>Candidatus Endomicrobiellum</taxon>
    </lineage>
</organism>
<dbReference type="Pfam" id="PF13177">
    <property type="entry name" value="DNA_pol3_delta2"/>
    <property type="match status" value="1"/>
</dbReference>
<dbReference type="GO" id="GO:0008408">
    <property type="term" value="F:3'-5' exonuclease activity"/>
    <property type="evidence" value="ECO:0007669"/>
    <property type="project" value="InterPro"/>
</dbReference>
<proteinExistence type="predicted"/>